<dbReference type="PANTHER" id="PTHR12420">
    <property type="entry name" value="PHD FINGER PROTEIN"/>
    <property type="match status" value="1"/>
</dbReference>
<dbReference type="GO" id="GO:0005634">
    <property type="term" value="C:nucleus"/>
    <property type="evidence" value="ECO:0007669"/>
    <property type="project" value="TreeGrafter"/>
</dbReference>
<feature type="domain" description="RING-type" evidence="5">
    <location>
        <begin position="62"/>
        <end position="111"/>
    </location>
</feature>
<dbReference type="GO" id="GO:0008270">
    <property type="term" value="F:zinc ion binding"/>
    <property type="evidence" value="ECO:0007669"/>
    <property type="project" value="UniProtKB-KW"/>
</dbReference>
<evidence type="ECO:0000256" key="1">
    <source>
        <dbReference type="ARBA" id="ARBA00022723"/>
    </source>
</evidence>
<dbReference type="InterPro" id="IPR001965">
    <property type="entry name" value="Znf_PHD"/>
</dbReference>
<dbReference type="SUPFAM" id="SSF57850">
    <property type="entry name" value="RING/U-box"/>
    <property type="match status" value="1"/>
</dbReference>
<dbReference type="InterPro" id="IPR001841">
    <property type="entry name" value="Znf_RING"/>
</dbReference>
<evidence type="ECO:0000259" key="5">
    <source>
        <dbReference type="PROSITE" id="PS50089"/>
    </source>
</evidence>
<feature type="non-terminal residue" evidence="7">
    <location>
        <position position="130"/>
    </location>
</feature>
<feature type="domain" description="PHD-type" evidence="6">
    <location>
        <begin position="1"/>
        <end position="47"/>
    </location>
</feature>
<dbReference type="InterPro" id="IPR013083">
    <property type="entry name" value="Znf_RING/FYVE/PHD"/>
</dbReference>
<dbReference type="Pfam" id="PF13771">
    <property type="entry name" value="zf-HC5HC2H"/>
    <property type="match status" value="1"/>
</dbReference>
<gene>
    <name evidence="7" type="primary">G2e3_5</name>
    <name evidence="7" type="ORF">PSIHAE_R09352</name>
</gene>
<dbReference type="Pfam" id="PF13639">
    <property type="entry name" value="zf-RING_2"/>
    <property type="match status" value="1"/>
</dbReference>
<dbReference type="EMBL" id="VWZI01011967">
    <property type="protein sequence ID" value="NXG47205.1"/>
    <property type="molecule type" value="Genomic_DNA"/>
</dbReference>
<dbReference type="OrthoDB" id="512616at2759"/>
<dbReference type="PROSITE" id="PS50089">
    <property type="entry name" value="ZF_RING_2"/>
    <property type="match status" value="1"/>
</dbReference>
<accession>A0A7K9C6Z8</accession>
<proteinExistence type="predicted"/>
<evidence type="ECO:0000259" key="6">
    <source>
        <dbReference type="PROSITE" id="PS51805"/>
    </source>
</evidence>
<keyword evidence="7" id="KW-0436">Ligase</keyword>
<dbReference type="SMART" id="SM00184">
    <property type="entry name" value="RING"/>
    <property type="match status" value="1"/>
</dbReference>
<name>A0A7K9C6Z8_9PICI</name>
<keyword evidence="3" id="KW-0862">Zinc</keyword>
<dbReference type="InterPro" id="IPR019786">
    <property type="entry name" value="Zinc_finger_PHD-type_CS"/>
</dbReference>
<dbReference type="AlphaFoldDB" id="A0A7K9C6Z8"/>
<dbReference type="GO" id="GO:0016874">
    <property type="term" value="F:ligase activity"/>
    <property type="evidence" value="ECO:0007669"/>
    <property type="project" value="UniProtKB-KW"/>
</dbReference>
<dbReference type="PROSITE" id="PS01359">
    <property type="entry name" value="ZF_PHD_1"/>
    <property type="match status" value="1"/>
</dbReference>
<comment type="caution">
    <text evidence="7">The sequence shown here is derived from an EMBL/GenBank/DDBJ whole genome shotgun (WGS) entry which is preliminary data.</text>
</comment>
<evidence type="ECO:0000256" key="4">
    <source>
        <dbReference type="PROSITE-ProRule" id="PRU00175"/>
    </source>
</evidence>
<dbReference type="Gene3D" id="3.30.40.10">
    <property type="entry name" value="Zinc/RING finger domain, C3HC4 (zinc finger)"/>
    <property type="match status" value="2"/>
</dbReference>
<evidence type="ECO:0000313" key="7">
    <source>
        <dbReference type="EMBL" id="NXG47205.1"/>
    </source>
</evidence>
<reference evidence="7 8" key="1">
    <citation type="submission" date="2019-09" db="EMBL/GenBank/DDBJ databases">
        <title>Bird 10,000 Genomes (B10K) Project - Family phase.</title>
        <authorList>
            <person name="Zhang G."/>
        </authorList>
    </citation>
    <scope>NUCLEOTIDE SEQUENCE [LARGE SCALE GENOMIC DNA]</scope>
    <source>
        <strain evidence="7">B10K-DU-001-24</strain>
        <tissue evidence="7">Muscle</tissue>
    </source>
</reference>
<sequence>VVCGRSGAAITCGERGCERGFHLPCVTKGECVAQYFEDFRCFCSKHRPQQAVQRAPRPGTDCLLCLGGVGATKSYTTMVCPACQHAWFHRECIQGHPLRAGTSAFQCPLCRDREAFQQEMLTMGIRVPKR</sequence>
<organism evidence="7 8">
    <name type="scientific">Psilopogon haemacephalus</name>
    <name type="common">coppersmith barbet</name>
    <dbReference type="NCBI Taxonomy" id="2585815"/>
    <lineage>
        <taxon>Eukaryota</taxon>
        <taxon>Metazoa</taxon>
        <taxon>Chordata</taxon>
        <taxon>Craniata</taxon>
        <taxon>Vertebrata</taxon>
        <taxon>Euteleostomi</taxon>
        <taxon>Archelosauria</taxon>
        <taxon>Archosauria</taxon>
        <taxon>Dinosauria</taxon>
        <taxon>Saurischia</taxon>
        <taxon>Theropoda</taxon>
        <taxon>Coelurosauria</taxon>
        <taxon>Aves</taxon>
        <taxon>Neognathae</taxon>
        <taxon>Neoaves</taxon>
        <taxon>Telluraves</taxon>
        <taxon>Coraciimorphae</taxon>
        <taxon>Piciformes</taxon>
        <taxon>Megalaimidae</taxon>
        <taxon>Psilopogon</taxon>
    </lineage>
</organism>
<dbReference type="SMART" id="SM00249">
    <property type="entry name" value="PHD"/>
    <property type="match status" value="2"/>
</dbReference>
<dbReference type="InterPro" id="IPR051188">
    <property type="entry name" value="PHD-type_Zinc_Finger"/>
</dbReference>
<evidence type="ECO:0000256" key="3">
    <source>
        <dbReference type="ARBA" id="ARBA00022833"/>
    </source>
</evidence>
<evidence type="ECO:0000256" key="2">
    <source>
        <dbReference type="ARBA" id="ARBA00022771"/>
    </source>
</evidence>
<protein>
    <submittedName>
        <fullName evidence="7">G2E3 ligase</fullName>
    </submittedName>
</protein>
<keyword evidence="1" id="KW-0479">Metal-binding</keyword>
<dbReference type="Proteomes" id="UP000574528">
    <property type="component" value="Unassembled WGS sequence"/>
</dbReference>
<dbReference type="PROSITE" id="PS51805">
    <property type="entry name" value="EPHD"/>
    <property type="match status" value="1"/>
</dbReference>
<keyword evidence="8" id="KW-1185">Reference proteome</keyword>
<feature type="non-terminal residue" evidence="7">
    <location>
        <position position="1"/>
    </location>
</feature>
<keyword evidence="2 4" id="KW-0863">Zinc-finger</keyword>
<dbReference type="PANTHER" id="PTHR12420:SF47">
    <property type="entry name" value="PHD FINGER PROTEIN 7"/>
    <property type="match status" value="1"/>
</dbReference>
<evidence type="ECO:0000313" key="8">
    <source>
        <dbReference type="Proteomes" id="UP000574528"/>
    </source>
</evidence>
<dbReference type="InterPro" id="IPR034732">
    <property type="entry name" value="EPHD"/>
</dbReference>